<evidence type="ECO:0000256" key="9">
    <source>
        <dbReference type="ARBA" id="ARBA00022516"/>
    </source>
</evidence>
<organism evidence="20 21">
    <name type="scientific">Methylophaga muralis</name>
    <dbReference type="NCBI Taxonomy" id="291169"/>
    <lineage>
        <taxon>Bacteria</taxon>
        <taxon>Pseudomonadati</taxon>
        <taxon>Pseudomonadota</taxon>
        <taxon>Gammaproteobacteria</taxon>
        <taxon>Thiotrichales</taxon>
        <taxon>Piscirickettsiaceae</taxon>
        <taxon>Methylophaga</taxon>
    </lineage>
</organism>
<accession>A0A1E3GQK5</accession>
<evidence type="ECO:0000256" key="16">
    <source>
        <dbReference type="ARBA" id="ARBA00023209"/>
    </source>
</evidence>
<dbReference type="UniPathway" id="UPA00557">
    <property type="reaction ID" value="UER00614"/>
</dbReference>
<keyword evidence="16" id="KW-0594">Phospholipid biosynthesis</keyword>
<keyword evidence="15 19" id="KW-0472">Membrane</keyword>
<evidence type="ECO:0000256" key="4">
    <source>
        <dbReference type="ARBA" id="ARBA00005189"/>
    </source>
</evidence>
<protein>
    <recommendedName>
        <fullName evidence="7 18">Phosphatidate cytidylyltransferase</fullName>
        <ecNumber evidence="6 18">2.7.7.41</ecNumber>
    </recommendedName>
</protein>
<feature type="transmembrane region" description="Helical" evidence="19">
    <location>
        <begin position="51"/>
        <end position="72"/>
    </location>
</feature>
<evidence type="ECO:0000256" key="18">
    <source>
        <dbReference type="RuleBase" id="RU003938"/>
    </source>
</evidence>
<keyword evidence="17" id="KW-1208">Phospholipid metabolism</keyword>
<gene>
    <name evidence="20" type="primary">cdsA</name>
    <name evidence="20" type="ORF">A9E74_01976</name>
</gene>
<evidence type="ECO:0000256" key="19">
    <source>
        <dbReference type="SAM" id="Phobius"/>
    </source>
</evidence>
<feature type="transmembrane region" description="Helical" evidence="19">
    <location>
        <begin position="207"/>
        <end position="227"/>
    </location>
</feature>
<evidence type="ECO:0000256" key="12">
    <source>
        <dbReference type="ARBA" id="ARBA00022695"/>
    </source>
</evidence>
<reference evidence="20 21" key="1">
    <citation type="submission" date="2016-07" db="EMBL/GenBank/DDBJ databases">
        <title>Draft Genome Sequence of Methylophaga muralis Bur 1.</title>
        <authorList>
            <person name="Vasilenko O.V."/>
            <person name="Doronina N.V."/>
            <person name="Shmareva M.N."/>
            <person name="Tarlachkov S.V."/>
            <person name="Mustakhimov I."/>
            <person name="Trotsenko Y.A."/>
        </authorList>
    </citation>
    <scope>NUCLEOTIDE SEQUENCE [LARGE SCALE GENOMIC DNA]</scope>
    <source>
        <strain evidence="20 21">Bur 1</strain>
    </source>
</reference>
<comment type="pathway">
    <text evidence="3 18">Phospholipid metabolism; CDP-diacylglycerol biosynthesis; CDP-diacylglycerol from sn-glycerol 3-phosphate: step 3/3.</text>
</comment>
<evidence type="ECO:0000256" key="17">
    <source>
        <dbReference type="ARBA" id="ARBA00023264"/>
    </source>
</evidence>
<evidence type="ECO:0000256" key="10">
    <source>
        <dbReference type="ARBA" id="ARBA00022679"/>
    </source>
</evidence>
<keyword evidence="12 18" id="KW-0548">Nucleotidyltransferase</keyword>
<dbReference type="PROSITE" id="PS01315">
    <property type="entry name" value="CDS"/>
    <property type="match status" value="1"/>
</dbReference>
<comment type="subcellular location">
    <subcellularLocation>
        <location evidence="2">Cell membrane</location>
        <topology evidence="2">Multi-pass membrane protein</topology>
    </subcellularLocation>
</comment>
<keyword evidence="21" id="KW-1185">Reference proteome</keyword>
<dbReference type="Pfam" id="PF01148">
    <property type="entry name" value="CTP_transf_1"/>
    <property type="match status" value="1"/>
</dbReference>
<comment type="pathway">
    <text evidence="4">Lipid metabolism.</text>
</comment>
<comment type="caution">
    <text evidence="20">The sequence shown here is derived from an EMBL/GenBank/DDBJ whole genome shotgun (WGS) entry which is preliminary data.</text>
</comment>
<comment type="similarity">
    <text evidence="5 18">Belongs to the CDS family.</text>
</comment>
<evidence type="ECO:0000313" key="20">
    <source>
        <dbReference type="EMBL" id="ODN66328.1"/>
    </source>
</evidence>
<dbReference type="InterPro" id="IPR000374">
    <property type="entry name" value="PC_trans"/>
</dbReference>
<evidence type="ECO:0000313" key="21">
    <source>
        <dbReference type="Proteomes" id="UP000094379"/>
    </source>
</evidence>
<sequence length="274" mass="29723">MLKQRLLTAAVLIPIVILAILLLPSVGFIALLAVIALMAMWEWLSMAAMKPLTKVLSSVSFLAVLVVLFTMADIQNVLLTGLVFWLLTSLIIVLFAHRPLPGFLARCFHNKLFTYLLSMLVALLFVYSAVWLHGLANDGPVLVLYVLVSVWLADTGGYFAGKRWGKHALATAISPNKTLEGLAGAMILVAVWSVIAYLMGIAANLSLIAWIGISLVTGLISVSGDLFESLFKRSYQIKDSGHLLPGHGGMLDRVDSLLAAVPFFAALMWLTGQF</sequence>
<evidence type="ECO:0000256" key="13">
    <source>
        <dbReference type="ARBA" id="ARBA00022989"/>
    </source>
</evidence>
<evidence type="ECO:0000256" key="3">
    <source>
        <dbReference type="ARBA" id="ARBA00005119"/>
    </source>
</evidence>
<evidence type="ECO:0000256" key="11">
    <source>
        <dbReference type="ARBA" id="ARBA00022692"/>
    </source>
</evidence>
<evidence type="ECO:0000256" key="14">
    <source>
        <dbReference type="ARBA" id="ARBA00023098"/>
    </source>
</evidence>
<keyword evidence="11 18" id="KW-0812">Transmembrane</keyword>
<keyword evidence="10 18" id="KW-0808">Transferase</keyword>
<dbReference type="PATRIC" id="fig|291169.3.peg.1986"/>
<dbReference type="RefSeq" id="WP_069296399.1">
    <property type="nucleotide sequence ID" value="NZ_MCRI01000022.1"/>
</dbReference>
<name>A0A1E3GQK5_9GAMM</name>
<dbReference type="PANTHER" id="PTHR46382">
    <property type="entry name" value="PHOSPHATIDATE CYTIDYLYLTRANSFERASE"/>
    <property type="match status" value="1"/>
</dbReference>
<dbReference type="Proteomes" id="UP000094379">
    <property type="component" value="Unassembled WGS sequence"/>
</dbReference>
<evidence type="ECO:0000256" key="1">
    <source>
        <dbReference type="ARBA" id="ARBA00001698"/>
    </source>
</evidence>
<evidence type="ECO:0000256" key="5">
    <source>
        <dbReference type="ARBA" id="ARBA00010185"/>
    </source>
</evidence>
<evidence type="ECO:0000256" key="8">
    <source>
        <dbReference type="ARBA" id="ARBA00022475"/>
    </source>
</evidence>
<proteinExistence type="inferred from homology"/>
<feature type="transmembrane region" description="Helical" evidence="19">
    <location>
        <begin position="78"/>
        <end position="100"/>
    </location>
</feature>
<keyword evidence="13 19" id="KW-1133">Transmembrane helix</keyword>
<evidence type="ECO:0000256" key="15">
    <source>
        <dbReference type="ARBA" id="ARBA00023136"/>
    </source>
</evidence>
<feature type="transmembrane region" description="Helical" evidence="19">
    <location>
        <begin position="6"/>
        <end position="39"/>
    </location>
</feature>
<dbReference type="PANTHER" id="PTHR46382:SF1">
    <property type="entry name" value="PHOSPHATIDATE CYTIDYLYLTRANSFERASE"/>
    <property type="match status" value="1"/>
</dbReference>
<feature type="transmembrane region" description="Helical" evidence="19">
    <location>
        <begin position="112"/>
        <end position="130"/>
    </location>
</feature>
<comment type="catalytic activity">
    <reaction evidence="1 18">
        <text>a 1,2-diacyl-sn-glycero-3-phosphate + CTP + H(+) = a CDP-1,2-diacyl-sn-glycerol + diphosphate</text>
        <dbReference type="Rhea" id="RHEA:16229"/>
        <dbReference type="ChEBI" id="CHEBI:15378"/>
        <dbReference type="ChEBI" id="CHEBI:33019"/>
        <dbReference type="ChEBI" id="CHEBI:37563"/>
        <dbReference type="ChEBI" id="CHEBI:58332"/>
        <dbReference type="ChEBI" id="CHEBI:58608"/>
        <dbReference type="EC" id="2.7.7.41"/>
    </reaction>
</comment>
<dbReference type="EMBL" id="MCRI01000022">
    <property type="protein sequence ID" value="ODN66328.1"/>
    <property type="molecule type" value="Genomic_DNA"/>
</dbReference>
<dbReference type="EC" id="2.7.7.41" evidence="6 18"/>
<evidence type="ECO:0000256" key="2">
    <source>
        <dbReference type="ARBA" id="ARBA00004651"/>
    </source>
</evidence>
<dbReference type="AlphaFoldDB" id="A0A1E3GQK5"/>
<keyword evidence="14" id="KW-0443">Lipid metabolism</keyword>
<dbReference type="STRING" id="291169.A9E74_01976"/>
<keyword evidence="8" id="KW-1003">Cell membrane</keyword>
<dbReference type="GO" id="GO:0005886">
    <property type="term" value="C:plasma membrane"/>
    <property type="evidence" value="ECO:0007669"/>
    <property type="project" value="UniProtKB-SubCell"/>
</dbReference>
<feature type="transmembrane region" description="Helical" evidence="19">
    <location>
        <begin position="142"/>
        <end position="161"/>
    </location>
</feature>
<dbReference type="GO" id="GO:0004605">
    <property type="term" value="F:phosphatidate cytidylyltransferase activity"/>
    <property type="evidence" value="ECO:0007669"/>
    <property type="project" value="UniProtKB-EC"/>
</dbReference>
<keyword evidence="9" id="KW-0444">Lipid biosynthesis</keyword>
<dbReference type="GO" id="GO:0016024">
    <property type="term" value="P:CDP-diacylglycerol biosynthetic process"/>
    <property type="evidence" value="ECO:0007669"/>
    <property type="project" value="UniProtKB-UniPathway"/>
</dbReference>
<evidence type="ECO:0000256" key="6">
    <source>
        <dbReference type="ARBA" id="ARBA00012487"/>
    </source>
</evidence>
<evidence type="ECO:0000256" key="7">
    <source>
        <dbReference type="ARBA" id="ARBA00019373"/>
    </source>
</evidence>
<feature type="transmembrane region" description="Helical" evidence="19">
    <location>
        <begin position="182"/>
        <end position="201"/>
    </location>
</feature>